<dbReference type="Proteomes" id="UP000434044">
    <property type="component" value="Unassembled WGS sequence"/>
</dbReference>
<dbReference type="EMBL" id="WNKT01000021">
    <property type="protein sequence ID" value="MTW21605.1"/>
    <property type="molecule type" value="Genomic_DNA"/>
</dbReference>
<dbReference type="OrthoDB" id="5767254at2"/>
<reference evidence="2 3" key="1">
    <citation type="submission" date="2019-11" db="EMBL/GenBank/DDBJ databases">
        <title>Whole-genome sequence of the anaerobic purple sulfur bacterium Allochromatium palmeri DSM 15591.</title>
        <authorList>
            <person name="Kyndt J.A."/>
            <person name="Meyer T.E."/>
        </authorList>
    </citation>
    <scope>NUCLEOTIDE SEQUENCE [LARGE SCALE GENOMIC DNA]</scope>
    <source>
        <strain evidence="2 3">DSM 15591</strain>
    </source>
</reference>
<dbReference type="InterPro" id="IPR002716">
    <property type="entry name" value="PIN_dom"/>
</dbReference>
<accession>A0A6N8EBP4</accession>
<protein>
    <submittedName>
        <fullName evidence="2">PIN domain-containing protein</fullName>
    </submittedName>
</protein>
<dbReference type="Gene3D" id="3.40.50.1010">
    <property type="entry name" value="5'-nuclease"/>
    <property type="match status" value="1"/>
</dbReference>
<evidence type="ECO:0000313" key="3">
    <source>
        <dbReference type="Proteomes" id="UP000434044"/>
    </source>
</evidence>
<dbReference type="RefSeq" id="WP_155450187.1">
    <property type="nucleotide sequence ID" value="NZ_WNKT01000021.1"/>
</dbReference>
<feature type="domain" description="PIN" evidence="1">
    <location>
        <begin position="5"/>
        <end position="122"/>
    </location>
</feature>
<dbReference type="Pfam" id="PF01850">
    <property type="entry name" value="PIN"/>
    <property type="match status" value="1"/>
</dbReference>
<dbReference type="SUPFAM" id="SSF88723">
    <property type="entry name" value="PIN domain-like"/>
    <property type="match status" value="1"/>
</dbReference>
<sequence>MKLAYVDTCVWITLIEGLDRYRPPIRAALASLAEDGWEFCASDAVRLEVLIRPQRLRQDRLIELYRGLLDTSRTLSIPATVFADALTVARVDGLKAMDAVHVGIARHHGCGRFVTTDPHFNSLQTIEPVWIALPAD</sequence>
<name>A0A6N8EBP4_9GAMM</name>
<comment type="caution">
    <text evidence="2">The sequence shown here is derived from an EMBL/GenBank/DDBJ whole genome shotgun (WGS) entry which is preliminary data.</text>
</comment>
<gene>
    <name evidence="2" type="ORF">GJ668_10955</name>
</gene>
<dbReference type="CDD" id="cd09854">
    <property type="entry name" value="PIN_VapC-like"/>
    <property type="match status" value="1"/>
</dbReference>
<dbReference type="AlphaFoldDB" id="A0A6N8EBP4"/>
<evidence type="ECO:0000313" key="2">
    <source>
        <dbReference type="EMBL" id="MTW21605.1"/>
    </source>
</evidence>
<proteinExistence type="predicted"/>
<organism evidence="2 3">
    <name type="scientific">Allochromatium palmeri</name>
    <dbReference type="NCBI Taxonomy" id="231048"/>
    <lineage>
        <taxon>Bacteria</taxon>
        <taxon>Pseudomonadati</taxon>
        <taxon>Pseudomonadota</taxon>
        <taxon>Gammaproteobacteria</taxon>
        <taxon>Chromatiales</taxon>
        <taxon>Chromatiaceae</taxon>
        <taxon>Allochromatium</taxon>
    </lineage>
</organism>
<dbReference type="InterPro" id="IPR029060">
    <property type="entry name" value="PIN-like_dom_sf"/>
</dbReference>
<keyword evidence="3" id="KW-1185">Reference proteome</keyword>
<evidence type="ECO:0000259" key="1">
    <source>
        <dbReference type="Pfam" id="PF01850"/>
    </source>
</evidence>